<keyword evidence="5" id="KW-0862">Zinc</keyword>
<evidence type="ECO:0000256" key="4">
    <source>
        <dbReference type="ARBA" id="ARBA00022771"/>
    </source>
</evidence>
<protein>
    <recommendedName>
        <fullName evidence="11">C2H2-type domain-containing protein</fullName>
    </recommendedName>
</protein>
<dbReference type="Pfam" id="PF00096">
    <property type="entry name" value="zf-C2H2"/>
    <property type="match status" value="2"/>
</dbReference>
<proteinExistence type="predicted"/>
<feature type="compositionally biased region" description="Polar residues" evidence="10">
    <location>
        <begin position="189"/>
        <end position="202"/>
    </location>
</feature>
<dbReference type="PANTHER" id="PTHR24399">
    <property type="entry name" value="ZINC FINGER AND BTB DOMAIN-CONTAINING"/>
    <property type="match status" value="1"/>
</dbReference>
<evidence type="ECO:0000256" key="7">
    <source>
        <dbReference type="ARBA" id="ARBA00023163"/>
    </source>
</evidence>
<dbReference type="GO" id="GO:0001227">
    <property type="term" value="F:DNA-binding transcription repressor activity, RNA polymerase II-specific"/>
    <property type="evidence" value="ECO:0007669"/>
    <property type="project" value="TreeGrafter"/>
</dbReference>
<feature type="compositionally biased region" description="Polar residues" evidence="10">
    <location>
        <begin position="539"/>
        <end position="551"/>
    </location>
</feature>
<dbReference type="SMART" id="SM00355">
    <property type="entry name" value="ZnF_C2H2"/>
    <property type="match status" value="3"/>
</dbReference>
<dbReference type="GO" id="GO:0008270">
    <property type="term" value="F:zinc ion binding"/>
    <property type="evidence" value="ECO:0007669"/>
    <property type="project" value="UniProtKB-KW"/>
</dbReference>
<evidence type="ECO:0000256" key="10">
    <source>
        <dbReference type="SAM" id="MobiDB-lite"/>
    </source>
</evidence>
<dbReference type="GO" id="GO:0000978">
    <property type="term" value="F:RNA polymerase II cis-regulatory region sequence-specific DNA binding"/>
    <property type="evidence" value="ECO:0007669"/>
    <property type="project" value="TreeGrafter"/>
</dbReference>
<feature type="region of interest" description="Disordered" evidence="10">
    <location>
        <begin position="344"/>
        <end position="365"/>
    </location>
</feature>
<keyword evidence="6" id="KW-0805">Transcription regulation</keyword>
<feature type="compositionally biased region" description="Polar residues" evidence="10">
    <location>
        <begin position="11"/>
        <end position="25"/>
    </location>
</feature>
<name>A0AAJ0CY89_9HYPO</name>
<comment type="subcellular location">
    <subcellularLocation>
        <location evidence="1">Nucleus</location>
    </subcellularLocation>
</comment>
<sequence>MELNIGLATETPGSSQQQLVHSNFIPSDDIVRAGKRQRESDPESPRLQVAHLSNSIASPSKVARLSFALTPQSPAPLTGAAALEDERRRRLEDRASSPPSISLNPSHTALTSLISGLDQAMSRSSVVSQTAPTASMEPAAKAATALSMATESVVRPAGHEEGNPSTSTNANAVPLAPITGSPAPMDVDSTANNDLQNQQATSPDEKSHPGSLSYPGSLQAAASLADPPMRGMSFPVPGQLHSSPTSTGGKKHKCPYCNTEFTRHHNLKSHLLTHSQEKPYVCTECQMRFRRLHDLKRHGKLHTGEKPHICPKCDRKFARGDALARHSKGQGGCAGRRASMGSFADGDELDGTMGEGDESAMSGVAYGNVDDDELRRQSLPSIGAQHPSSDNYNTHSRTYPPAGSRPAASGLYPPNVSQSQVGTTGSSSAPDSMNSSHTANTSVSSVPGGGGSAGMYSQAGMTESPKPLSPGLPGHETANLGRQRSPSMSQQYQQQQMGRRASDLQSPHNGQTRPKLPGLSHPGFVAPNPGAYHGRTPGQAPSSNDSGNMFAQSDPSVWEYIRLLEDKIKSLSDKVVSLDHKITILESQADTRDGPSAA</sequence>
<feature type="compositionally biased region" description="Basic and acidic residues" evidence="10">
    <location>
        <begin position="29"/>
        <end position="44"/>
    </location>
</feature>
<keyword evidence="13" id="KW-1185">Reference proteome</keyword>
<evidence type="ECO:0000256" key="2">
    <source>
        <dbReference type="ARBA" id="ARBA00022723"/>
    </source>
</evidence>
<evidence type="ECO:0000256" key="6">
    <source>
        <dbReference type="ARBA" id="ARBA00023015"/>
    </source>
</evidence>
<evidence type="ECO:0000256" key="5">
    <source>
        <dbReference type="ARBA" id="ARBA00022833"/>
    </source>
</evidence>
<dbReference type="InterPro" id="IPR013087">
    <property type="entry name" value="Znf_C2H2_type"/>
</dbReference>
<evidence type="ECO:0000256" key="9">
    <source>
        <dbReference type="PROSITE-ProRule" id="PRU00042"/>
    </source>
</evidence>
<dbReference type="EMBL" id="JASWJB010000028">
    <property type="protein sequence ID" value="KAK2609028.1"/>
    <property type="molecule type" value="Genomic_DNA"/>
</dbReference>
<keyword evidence="2" id="KW-0479">Metal-binding</keyword>
<evidence type="ECO:0000313" key="13">
    <source>
        <dbReference type="Proteomes" id="UP001251528"/>
    </source>
</evidence>
<feature type="domain" description="C2H2-type" evidence="11">
    <location>
        <begin position="252"/>
        <end position="279"/>
    </location>
</feature>
<dbReference type="GO" id="GO:0005654">
    <property type="term" value="C:nucleoplasm"/>
    <property type="evidence" value="ECO:0007669"/>
    <property type="project" value="TreeGrafter"/>
</dbReference>
<feature type="region of interest" description="Disordered" evidence="10">
    <location>
        <begin position="381"/>
        <end position="551"/>
    </location>
</feature>
<dbReference type="PROSITE" id="PS50157">
    <property type="entry name" value="ZINC_FINGER_C2H2_2"/>
    <property type="match status" value="2"/>
</dbReference>
<feature type="compositionally biased region" description="Polar residues" evidence="10">
    <location>
        <begin position="97"/>
        <end position="107"/>
    </location>
</feature>
<evidence type="ECO:0000256" key="1">
    <source>
        <dbReference type="ARBA" id="ARBA00004123"/>
    </source>
</evidence>
<dbReference type="Gene3D" id="3.30.160.60">
    <property type="entry name" value="Classic Zinc Finger"/>
    <property type="match status" value="3"/>
</dbReference>
<dbReference type="FunFam" id="3.30.160.60:FF:001177">
    <property type="entry name" value="Zinc finger protein 33A"/>
    <property type="match status" value="1"/>
</dbReference>
<evidence type="ECO:0000313" key="12">
    <source>
        <dbReference type="EMBL" id="KAK2609028.1"/>
    </source>
</evidence>
<dbReference type="InterPro" id="IPR036236">
    <property type="entry name" value="Znf_C2H2_sf"/>
</dbReference>
<feature type="region of interest" description="Disordered" evidence="10">
    <location>
        <begin position="72"/>
        <end position="107"/>
    </location>
</feature>
<dbReference type="Proteomes" id="UP001251528">
    <property type="component" value="Unassembled WGS sequence"/>
</dbReference>
<organism evidence="12 13">
    <name type="scientific">Conoideocrella luteorostrata</name>
    <dbReference type="NCBI Taxonomy" id="1105319"/>
    <lineage>
        <taxon>Eukaryota</taxon>
        <taxon>Fungi</taxon>
        <taxon>Dikarya</taxon>
        <taxon>Ascomycota</taxon>
        <taxon>Pezizomycotina</taxon>
        <taxon>Sordariomycetes</taxon>
        <taxon>Hypocreomycetidae</taxon>
        <taxon>Hypocreales</taxon>
        <taxon>Clavicipitaceae</taxon>
        <taxon>Conoideocrella</taxon>
    </lineage>
</organism>
<comment type="caution">
    <text evidence="12">The sequence shown here is derived from an EMBL/GenBank/DDBJ whole genome shotgun (WGS) entry which is preliminary data.</text>
</comment>
<evidence type="ECO:0000256" key="3">
    <source>
        <dbReference type="ARBA" id="ARBA00022737"/>
    </source>
</evidence>
<keyword evidence="4 9" id="KW-0863">Zinc-finger</keyword>
<dbReference type="FunFam" id="3.30.160.60:FF:000446">
    <property type="entry name" value="Zinc finger protein"/>
    <property type="match status" value="1"/>
</dbReference>
<keyword evidence="7" id="KW-0804">Transcription</keyword>
<feature type="compositionally biased region" description="Low complexity" evidence="10">
    <location>
        <begin position="482"/>
        <end position="499"/>
    </location>
</feature>
<feature type="domain" description="C2H2-type" evidence="11">
    <location>
        <begin position="280"/>
        <end position="307"/>
    </location>
</feature>
<feature type="compositionally biased region" description="Low complexity" evidence="10">
    <location>
        <begin position="416"/>
        <end position="428"/>
    </location>
</feature>
<dbReference type="PANTHER" id="PTHR24399:SF70">
    <property type="entry name" value="C2H2-TYPE DOMAIN-CONTAINING PROTEIN"/>
    <property type="match status" value="1"/>
</dbReference>
<feature type="region of interest" description="Disordered" evidence="10">
    <location>
        <begin position="150"/>
        <end position="251"/>
    </location>
</feature>
<feature type="compositionally biased region" description="Polar residues" evidence="10">
    <location>
        <begin position="503"/>
        <end position="512"/>
    </location>
</feature>
<feature type="compositionally biased region" description="Polar residues" evidence="10">
    <location>
        <begin position="429"/>
        <end position="441"/>
    </location>
</feature>
<dbReference type="AlphaFoldDB" id="A0AAJ0CY89"/>
<evidence type="ECO:0000259" key="11">
    <source>
        <dbReference type="PROSITE" id="PS50157"/>
    </source>
</evidence>
<gene>
    <name evidence="12" type="ORF">QQS21_002398</name>
</gene>
<keyword evidence="8" id="KW-0539">Nucleus</keyword>
<dbReference type="PROSITE" id="PS00028">
    <property type="entry name" value="ZINC_FINGER_C2H2_1"/>
    <property type="match status" value="2"/>
</dbReference>
<feature type="compositionally biased region" description="Polar residues" evidence="10">
    <location>
        <begin position="386"/>
        <end position="397"/>
    </location>
</feature>
<dbReference type="SUPFAM" id="SSF57667">
    <property type="entry name" value="beta-beta-alpha zinc fingers"/>
    <property type="match status" value="2"/>
</dbReference>
<feature type="compositionally biased region" description="Acidic residues" evidence="10">
    <location>
        <begin position="345"/>
        <end position="358"/>
    </location>
</feature>
<reference evidence="12" key="1">
    <citation type="submission" date="2023-06" db="EMBL/GenBank/DDBJ databases">
        <title>Conoideocrella luteorostrata (Hypocreales: Clavicipitaceae), a potential biocontrol fungus for elongate hemlock scale in United States Christmas tree production areas.</title>
        <authorList>
            <person name="Barrett H."/>
            <person name="Lovett B."/>
            <person name="Macias A.M."/>
            <person name="Stajich J.E."/>
            <person name="Kasson M.T."/>
        </authorList>
    </citation>
    <scope>NUCLEOTIDE SEQUENCE</scope>
    <source>
        <strain evidence="12">ARSEF 14590</strain>
    </source>
</reference>
<feature type="compositionally biased region" description="Basic and acidic residues" evidence="10">
    <location>
        <begin position="84"/>
        <end position="95"/>
    </location>
</feature>
<keyword evidence="3" id="KW-0677">Repeat</keyword>
<evidence type="ECO:0000256" key="8">
    <source>
        <dbReference type="ARBA" id="ARBA00023242"/>
    </source>
</evidence>
<feature type="region of interest" description="Disordered" evidence="10">
    <location>
        <begin position="1"/>
        <end position="52"/>
    </location>
</feature>
<accession>A0AAJ0CY89</accession>